<evidence type="ECO:0000313" key="2">
    <source>
        <dbReference type="EMBL" id="GMH00870.1"/>
    </source>
</evidence>
<feature type="region of interest" description="Disordered" evidence="1">
    <location>
        <begin position="1"/>
        <end position="45"/>
    </location>
</feature>
<name>A0AAD3P471_NEPGR</name>
<feature type="compositionally biased region" description="Pro residues" evidence="1">
    <location>
        <begin position="1"/>
        <end position="10"/>
    </location>
</feature>
<proteinExistence type="predicted"/>
<comment type="caution">
    <text evidence="2">The sequence shown here is derived from an EMBL/GenBank/DDBJ whole genome shotgun (WGS) entry which is preliminary data.</text>
</comment>
<dbReference type="AlphaFoldDB" id="A0AAD3P471"/>
<evidence type="ECO:0000256" key="1">
    <source>
        <dbReference type="SAM" id="MobiDB-lite"/>
    </source>
</evidence>
<accession>A0AAD3P471</accession>
<gene>
    <name evidence="2" type="ORF">Nepgr_002709</name>
</gene>
<keyword evidence="3" id="KW-1185">Reference proteome</keyword>
<dbReference type="Proteomes" id="UP001279734">
    <property type="component" value="Unassembled WGS sequence"/>
</dbReference>
<reference evidence="2" key="1">
    <citation type="submission" date="2023-05" db="EMBL/GenBank/DDBJ databases">
        <title>Nepenthes gracilis genome sequencing.</title>
        <authorList>
            <person name="Fukushima K."/>
        </authorList>
    </citation>
    <scope>NUCLEOTIDE SEQUENCE</scope>
    <source>
        <strain evidence="2">SING2019-196</strain>
    </source>
</reference>
<evidence type="ECO:0000313" key="3">
    <source>
        <dbReference type="Proteomes" id="UP001279734"/>
    </source>
</evidence>
<organism evidence="2 3">
    <name type="scientific">Nepenthes gracilis</name>
    <name type="common">Slender pitcher plant</name>
    <dbReference type="NCBI Taxonomy" id="150966"/>
    <lineage>
        <taxon>Eukaryota</taxon>
        <taxon>Viridiplantae</taxon>
        <taxon>Streptophyta</taxon>
        <taxon>Embryophyta</taxon>
        <taxon>Tracheophyta</taxon>
        <taxon>Spermatophyta</taxon>
        <taxon>Magnoliopsida</taxon>
        <taxon>eudicotyledons</taxon>
        <taxon>Gunneridae</taxon>
        <taxon>Pentapetalae</taxon>
        <taxon>Caryophyllales</taxon>
        <taxon>Nepenthaceae</taxon>
        <taxon>Nepenthes</taxon>
    </lineage>
</organism>
<sequence>MVSCPCPPISDPRESVSEDLPKAPSPAGSLNPVKGPRKDEGPMEPPGVLHNSISGHSLAVASAAAHWGESEVPSGTLMNPCDESLIDYGSAAAEPGSNGQSCAELALTDGWCWINVAGAGTFCWRWDLLLNAPVLSICMNMCKLSIIEAAGSEQFAGRNCRMGYWHHSEAFLWMLLHMNAFAMML</sequence>
<feature type="compositionally biased region" description="Basic and acidic residues" evidence="1">
    <location>
        <begin position="11"/>
        <end position="21"/>
    </location>
</feature>
<dbReference type="EMBL" id="BSYO01000002">
    <property type="protein sequence ID" value="GMH00870.1"/>
    <property type="molecule type" value="Genomic_DNA"/>
</dbReference>
<protein>
    <submittedName>
        <fullName evidence="2">Uncharacterized protein</fullName>
    </submittedName>
</protein>